<keyword evidence="3" id="KW-1185">Reference proteome</keyword>
<feature type="transmembrane region" description="Helical" evidence="1">
    <location>
        <begin position="12"/>
        <end position="31"/>
    </location>
</feature>
<keyword evidence="1" id="KW-0472">Membrane</keyword>
<dbReference type="RefSeq" id="WP_209460790.1">
    <property type="nucleotide sequence ID" value="NZ_JAGGKC010000034.1"/>
</dbReference>
<evidence type="ECO:0000313" key="3">
    <source>
        <dbReference type="Proteomes" id="UP001519271"/>
    </source>
</evidence>
<evidence type="ECO:0000256" key="1">
    <source>
        <dbReference type="SAM" id="Phobius"/>
    </source>
</evidence>
<feature type="transmembrane region" description="Helical" evidence="1">
    <location>
        <begin position="68"/>
        <end position="89"/>
    </location>
</feature>
<evidence type="ECO:0000313" key="2">
    <source>
        <dbReference type="EMBL" id="MBP1920625.1"/>
    </source>
</evidence>
<proteinExistence type="predicted"/>
<dbReference type="EMBL" id="JAGGKC010000034">
    <property type="protein sequence ID" value="MBP1920625.1"/>
    <property type="molecule type" value="Genomic_DNA"/>
</dbReference>
<organism evidence="2 3">
    <name type="scientific">Youngiibacter multivorans</name>
    <dbReference type="NCBI Taxonomy" id="937251"/>
    <lineage>
        <taxon>Bacteria</taxon>
        <taxon>Bacillati</taxon>
        <taxon>Bacillota</taxon>
        <taxon>Clostridia</taxon>
        <taxon>Eubacteriales</taxon>
        <taxon>Clostridiaceae</taxon>
        <taxon>Youngiibacter</taxon>
    </lineage>
</organism>
<gene>
    <name evidence="2" type="ORF">J2Z34_003140</name>
</gene>
<sequence length="122" mass="13334">MDKSLKSMALRVLWINMAVSSVAAIIIGFFAGYRMGLVFLIGSIVSSVNFSLSAFVASFSVTGRISGLWGGLSTFARILAVALIGGLLFRMDRMYVLAYMGGFIMNFVALIIYSLKIKDERE</sequence>
<keyword evidence="1" id="KW-1133">Transmembrane helix</keyword>
<feature type="transmembrane region" description="Helical" evidence="1">
    <location>
        <begin position="37"/>
        <end position="61"/>
    </location>
</feature>
<comment type="caution">
    <text evidence="2">The sequence shown here is derived from an EMBL/GenBank/DDBJ whole genome shotgun (WGS) entry which is preliminary data.</text>
</comment>
<keyword evidence="1" id="KW-0812">Transmembrane</keyword>
<protein>
    <submittedName>
        <fullName evidence="2">Vacuolar-type H+-ATPase subunit I/STV1</fullName>
    </submittedName>
</protein>
<reference evidence="2 3" key="1">
    <citation type="submission" date="2021-03" db="EMBL/GenBank/DDBJ databases">
        <title>Genomic Encyclopedia of Type Strains, Phase IV (KMG-IV): sequencing the most valuable type-strain genomes for metagenomic binning, comparative biology and taxonomic classification.</title>
        <authorList>
            <person name="Goeker M."/>
        </authorList>
    </citation>
    <scope>NUCLEOTIDE SEQUENCE [LARGE SCALE GENOMIC DNA]</scope>
    <source>
        <strain evidence="2 3">DSM 6139</strain>
    </source>
</reference>
<feature type="transmembrane region" description="Helical" evidence="1">
    <location>
        <begin position="95"/>
        <end position="115"/>
    </location>
</feature>
<accession>A0ABS4G7U7</accession>
<name>A0ABS4G7U7_9CLOT</name>
<dbReference type="Proteomes" id="UP001519271">
    <property type="component" value="Unassembled WGS sequence"/>
</dbReference>